<dbReference type="InterPro" id="IPR036908">
    <property type="entry name" value="RlpA-like_sf"/>
</dbReference>
<gene>
    <name evidence="3" type="ORF">M670_04374</name>
</gene>
<dbReference type="InterPro" id="IPR011098">
    <property type="entry name" value="G5_dom"/>
</dbReference>
<evidence type="ECO:0000256" key="1">
    <source>
        <dbReference type="ARBA" id="ARBA00022729"/>
    </source>
</evidence>
<dbReference type="PROSITE" id="PS51109">
    <property type="entry name" value="G5"/>
    <property type="match status" value="1"/>
</dbReference>
<dbReference type="InterPro" id="IPR007137">
    <property type="entry name" value="DUF348"/>
</dbReference>
<evidence type="ECO:0000313" key="3">
    <source>
        <dbReference type="EMBL" id="KEF36404.1"/>
    </source>
</evidence>
<dbReference type="Pfam" id="PF03990">
    <property type="entry name" value="DUF348"/>
    <property type="match status" value="3"/>
</dbReference>
<protein>
    <recommendedName>
        <fullName evidence="2">G5 domain-containing protein</fullName>
    </recommendedName>
</protein>
<dbReference type="Gene3D" id="2.20.230.10">
    <property type="entry name" value="Resuscitation-promoting factor rpfb"/>
    <property type="match status" value="1"/>
</dbReference>
<dbReference type="PATRIC" id="fig|1348973.3.peg.4248"/>
<dbReference type="PANTHER" id="PTHR39160:SF4">
    <property type="entry name" value="RESUSCITATION-PROMOTING FACTOR RPFB"/>
    <property type="match status" value="1"/>
</dbReference>
<dbReference type="SUPFAM" id="SSF50685">
    <property type="entry name" value="Barwin-like endoglucanases"/>
    <property type="match status" value="1"/>
</dbReference>
<feature type="domain" description="G5" evidence="2">
    <location>
        <begin position="197"/>
        <end position="277"/>
    </location>
</feature>
<dbReference type="SMART" id="SM01208">
    <property type="entry name" value="G5"/>
    <property type="match status" value="1"/>
</dbReference>
<dbReference type="AlphaFoldDB" id="A0A072NFC0"/>
<dbReference type="GO" id="GO:0004553">
    <property type="term" value="F:hydrolase activity, hydrolyzing O-glycosyl compounds"/>
    <property type="evidence" value="ECO:0007669"/>
    <property type="project" value="InterPro"/>
</dbReference>
<dbReference type="CDD" id="cd22786">
    <property type="entry name" value="DPBB_YuiC-like"/>
    <property type="match status" value="1"/>
</dbReference>
<organism evidence="3 4">
    <name type="scientific">Schinkia azotoformans MEV2011</name>
    <dbReference type="NCBI Taxonomy" id="1348973"/>
    <lineage>
        <taxon>Bacteria</taxon>
        <taxon>Bacillati</taxon>
        <taxon>Bacillota</taxon>
        <taxon>Bacilli</taxon>
        <taxon>Bacillales</taxon>
        <taxon>Bacillaceae</taxon>
        <taxon>Calidifontibacillus/Schinkia group</taxon>
        <taxon>Schinkia</taxon>
    </lineage>
</organism>
<dbReference type="PANTHER" id="PTHR39160">
    <property type="entry name" value="CELL WALL-BINDING PROTEIN YOCH"/>
    <property type="match status" value="1"/>
</dbReference>
<dbReference type="Proteomes" id="UP000027936">
    <property type="component" value="Unassembled WGS sequence"/>
</dbReference>
<dbReference type="OrthoDB" id="9798935at2"/>
<sequence length="386" mass="42586">MLKSKKMIVALSSILAIILIAVLSYEGTKQPVTVVLDGKEETVRTHAETVKELLGELDLEVLEQDRITPSLDSPITKNMKLSWDPAKPIRLIAWGKEETVWSAAKTVGDFINEQNIKLSEHDRISPSRDTELDQKTEIIVDTAFLVTIKDKNEEKQVWTTSTTVVDLLKHQEIKLNELDRVEPEASTQVTEKMVVNVIRVEKVTDVVEAPVDFAVVTRKDSSLPAGVEKVVDKGEKGLEKQTFEVVLENGKEVSRKLLSTEKVRDSKDKIVALGTKSIKQQAARGYDGPSTKEFYVQATAYTAYCSGCSGKTSTGINLRENPDAKVIAVDPKVIPLGTKVWVEGYGHAIAADTGGSIKGNKIDLFIPDEKTVDGYGRKTVLIKILE</sequence>
<reference evidence="3 4" key="1">
    <citation type="submission" date="2014-04" db="EMBL/GenBank/DDBJ databases">
        <title>Draft genome sequence of Bacillus azotoformans MEV2011, a (co-) denitrifying strain unable to grow in the presence of oxygen.</title>
        <authorList>
            <person name="Nielsen M."/>
            <person name="Schreiber L."/>
            <person name="Finster K."/>
            <person name="Schramm A."/>
        </authorList>
    </citation>
    <scope>NUCLEOTIDE SEQUENCE [LARGE SCALE GENOMIC DNA]</scope>
    <source>
        <strain evidence="3 4">MEV2011</strain>
    </source>
</reference>
<dbReference type="GO" id="GO:0009254">
    <property type="term" value="P:peptidoglycan turnover"/>
    <property type="evidence" value="ECO:0007669"/>
    <property type="project" value="InterPro"/>
</dbReference>
<proteinExistence type="predicted"/>
<dbReference type="Gene3D" id="2.40.40.10">
    <property type="entry name" value="RlpA-like domain"/>
    <property type="match status" value="1"/>
</dbReference>
<dbReference type="InterPro" id="IPR051933">
    <property type="entry name" value="Resuscitation_pf_RpfB"/>
</dbReference>
<dbReference type="Pfam" id="PF07501">
    <property type="entry name" value="G5"/>
    <property type="match status" value="1"/>
</dbReference>
<dbReference type="Pfam" id="PF06725">
    <property type="entry name" value="3D"/>
    <property type="match status" value="1"/>
</dbReference>
<dbReference type="RefSeq" id="WP_035198236.1">
    <property type="nucleotide sequence ID" value="NZ_JJRY01000027.1"/>
</dbReference>
<dbReference type="GO" id="GO:0019867">
    <property type="term" value="C:outer membrane"/>
    <property type="evidence" value="ECO:0007669"/>
    <property type="project" value="InterPro"/>
</dbReference>
<dbReference type="InterPro" id="IPR010611">
    <property type="entry name" value="3D_dom"/>
</dbReference>
<keyword evidence="1" id="KW-0732">Signal</keyword>
<accession>A0A072NFC0</accession>
<dbReference type="EMBL" id="JJRY01000027">
    <property type="protein sequence ID" value="KEF36404.1"/>
    <property type="molecule type" value="Genomic_DNA"/>
</dbReference>
<comment type="caution">
    <text evidence="3">The sequence shown here is derived from an EMBL/GenBank/DDBJ whole genome shotgun (WGS) entry which is preliminary data.</text>
</comment>
<name>A0A072NFC0_SCHAZ</name>
<evidence type="ECO:0000259" key="2">
    <source>
        <dbReference type="PROSITE" id="PS51109"/>
    </source>
</evidence>
<evidence type="ECO:0000313" key="4">
    <source>
        <dbReference type="Proteomes" id="UP000027936"/>
    </source>
</evidence>